<keyword evidence="1" id="KW-1133">Transmembrane helix</keyword>
<name>A0A816EWP9_9BILA</name>
<protein>
    <submittedName>
        <fullName evidence="3">Uncharacterized protein</fullName>
    </submittedName>
</protein>
<dbReference type="Proteomes" id="UP000663877">
    <property type="component" value="Unassembled WGS sequence"/>
</dbReference>
<proteinExistence type="predicted"/>
<keyword evidence="1" id="KW-0812">Transmembrane</keyword>
<dbReference type="EMBL" id="CAJNOI010003620">
    <property type="protein sequence ID" value="CAF1524359.1"/>
    <property type="molecule type" value="Genomic_DNA"/>
</dbReference>
<comment type="caution">
    <text evidence="3">The sequence shown here is derived from an EMBL/GenBank/DDBJ whole genome shotgun (WGS) entry which is preliminary data.</text>
</comment>
<dbReference type="AlphaFoldDB" id="A0A816EWP9"/>
<organism evidence="3 4">
    <name type="scientific">Adineta steineri</name>
    <dbReference type="NCBI Taxonomy" id="433720"/>
    <lineage>
        <taxon>Eukaryota</taxon>
        <taxon>Metazoa</taxon>
        <taxon>Spiralia</taxon>
        <taxon>Gnathifera</taxon>
        <taxon>Rotifera</taxon>
        <taxon>Eurotatoria</taxon>
        <taxon>Bdelloidea</taxon>
        <taxon>Adinetida</taxon>
        <taxon>Adinetidae</taxon>
        <taxon>Adineta</taxon>
    </lineage>
</organism>
<dbReference type="OrthoDB" id="10018224at2759"/>
<evidence type="ECO:0000313" key="3">
    <source>
        <dbReference type="EMBL" id="CAF1651342.1"/>
    </source>
</evidence>
<keyword evidence="1" id="KW-0472">Membrane</keyword>
<feature type="transmembrane region" description="Helical" evidence="1">
    <location>
        <begin position="77"/>
        <end position="100"/>
    </location>
</feature>
<evidence type="ECO:0000313" key="4">
    <source>
        <dbReference type="Proteomes" id="UP000663832"/>
    </source>
</evidence>
<accession>A0A816EWP9</accession>
<dbReference type="EMBL" id="CAJNOM010003984">
    <property type="protein sequence ID" value="CAF1651342.1"/>
    <property type="molecule type" value="Genomic_DNA"/>
</dbReference>
<gene>
    <name evidence="2" type="ORF">BJG266_LOCUS44483</name>
    <name evidence="3" type="ORF">QVE165_LOCUS61454</name>
</gene>
<reference evidence="3" key="1">
    <citation type="submission" date="2021-02" db="EMBL/GenBank/DDBJ databases">
        <authorList>
            <person name="Nowell W R."/>
        </authorList>
    </citation>
    <scope>NUCLEOTIDE SEQUENCE</scope>
</reference>
<evidence type="ECO:0000256" key="1">
    <source>
        <dbReference type="SAM" id="Phobius"/>
    </source>
</evidence>
<evidence type="ECO:0000313" key="2">
    <source>
        <dbReference type="EMBL" id="CAF1524359.1"/>
    </source>
</evidence>
<sequence length="261" mass="30225">MEKTTTNVQQETVSVINENDEIACESSILPPSYTVGDLQQNLGSNTVGIIGGTNPDEDEKIIQNILRMIKGHERRQLWWNLFSFLFILLLLPPVIFLIFMPICMYKKRMSGMNQIVKSGIRYMIRLEGDQWIRYVQHINNESKRKMNKSSRKELLSRSYGHILIGTDGFFLDSMLGMQYENIMIVRTEIIQAPNKIDMMLRAWFCQRLVVIRTQNGQTNGAVNNDPFKFDIFLPLNMSTELVSSITNFMKLESVCRPNFIL</sequence>
<dbReference type="Proteomes" id="UP000663832">
    <property type="component" value="Unassembled WGS sequence"/>
</dbReference>
<keyword evidence="4" id="KW-1185">Reference proteome</keyword>